<keyword evidence="3" id="KW-1185">Reference proteome</keyword>
<dbReference type="Proteomes" id="UP001066276">
    <property type="component" value="Chromosome 5"/>
</dbReference>
<accession>A0AAV7RAP4</accession>
<sequence>MRDGNQRAAGEERSPETPACAGGKERSPETAACALEKERNQEAAACVDRPVSDVDKIQEVCEEDAPNEDGGLEGTSDYRGRRCSEASHVLGRTQPIQNGIDGLQSEGTGRGRYAVGSLM</sequence>
<organism evidence="2 3">
    <name type="scientific">Pleurodeles waltl</name>
    <name type="common">Iberian ribbed newt</name>
    <dbReference type="NCBI Taxonomy" id="8319"/>
    <lineage>
        <taxon>Eukaryota</taxon>
        <taxon>Metazoa</taxon>
        <taxon>Chordata</taxon>
        <taxon>Craniata</taxon>
        <taxon>Vertebrata</taxon>
        <taxon>Euteleostomi</taxon>
        <taxon>Amphibia</taxon>
        <taxon>Batrachia</taxon>
        <taxon>Caudata</taxon>
        <taxon>Salamandroidea</taxon>
        <taxon>Salamandridae</taxon>
        <taxon>Pleurodelinae</taxon>
        <taxon>Pleurodeles</taxon>
    </lineage>
</organism>
<evidence type="ECO:0000256" key="1">
    <source>
        <dbReference type="SAM" id="MobiDB-lite"/>
    </source>
</evidence>
<comment type="caution">
    <text evidence="2">The sequence shown here is derived from an EMBL/GenBank/DDBJ whole genome shotgun (WGS) entry which is preliminary data.</text>
</comment>
<reference evidence="2" key="1">
    <citation type="journal article" date="2022" name="bioRxiv">
        <title>Sequencing and chromosome-scale assembly of the giantPleurodeles waltlgenome.</title>
        <authorList>
            <person name="Brown T."/>
            <person name="Elewa A."/>
            <person name="Iarovenko S."/>
            <person name="Subramanian E."/>
            <person name="Araus A.J."/>
            <person name="Petzold A."/>
            <person name="Susuki M."/>
            <person name="Suzuki K.-i.T."/>
            <person name="Hayashi T."/>
            <person name="Toyoda A."/>
            <person name="Oliveira C."/>
            <person name="Osipova E."/>
            <person name="Leigh N.D."/>
            <person name="Simon A."/>
            <person name="Yun M.H."/>
        </authorList>
    </citation>
    <scope>NUCLEOTIDE SEQUENCE</scope>
    <source>
        <strain evidence="2">20211129_DDA</strain>
        <tissue evidence="2">Liver</tissue>
    </source>
</reference>
<feature type="region of interest" description="Disordered" evidence="1">
    <location>
        <begin position="1"/>
        <end position="27"/>
    </location>
</feature>
<evidence type="ECO:0000313" key="2">
    <source>
        <dbReference type="EMBL" id="KAJ1149879.1"/>
    </source>
</evidence>
<dbReference type="AlphaFoldDB" id="A0AAV7RAP4"/>
<name>A0AAV7RAP4_PLEWA</name>
<feature type="compositionally biased region" description="Basic and acidic residues" evidence="1">
    <location>
        <begin position="1"/>
        <end position="15"/>
    </location>
</feature>
<gene>
    <name evidence="2" type="ORF">NDU88_002678</name>
</gene>
<proteinExistence type="predicted"/>
<evidence type="ECO:0000313" key="3">
    <source>
        <dbReference type="Proteomes" id="UP001066276"/>
    </source>
</evidence>
<dbReference type="EMBL" id="JANPWB010000009">
    <property type="protein sequence ID" value="KAJ1149879.1"/>
    <property type="molecule type" value="Genomic_DNA"/>
</dbReference>
<protein>
    <submittedName>
        <fullName evidence="2">Uncharacterized protein</fullName>
    </submittedName>
</protein>
<feature type="region of interest" description="Disordered" evidence="1">
    <location>
        <begin position="96"/>
        <end position="119"/>
    </location>
</feature>